<dbReference type="STRING" id="1121476.SAMN02745751_01848"/>
<dbReference type="Proteomes" id="UP000184052">
    <property type="component" value="Unassembled WGS sequence"/>
</dbReference>
<dbReference type="RefSeq" id="WP_073049300.1">
    <property type="nucleotide sequence ID" value="NZ_FQZL01000012.1"/>
</dbReference>
<dbReference type="PANTHER" id="PTHR30087">
    <property type="entry name" value="INNER MEMBRANE PROTEIN"/>
    <property type="match status" value="1"/>
</dbReference>
<proteinExistence type="predicted"/>
<protein>
    <submittedName>
        <fullName evidence="1">Uncharacterized conserved protein YbbK, DUF523 family</fullName>
    </submittedName>
</protein>
<dbReference type="OrthoDB" id="9797779at2"/>
<keyword evidence="2" id="KW-1185">Reference proteome</keyword>
<dbReference type="Pfam" id="PF04463">
    <property type="entry name" value="2-thiour_desulf"/>
    <property type="match status" value="1"/>
</dbReference>
<dbReference type="PANTHER" id="PTHR30087:SF1">
    <property type="entry name" value="HYPOTHETICAL CYTOSOLIC PROTEIN"/>
    <property type="match status" value="1"/>
</dbReference>
<reference evidence="1 2" key="1">
    <citation type="submission" date="2016-11" db="EMBL/GenBank/DDBJ databases">
        <authorList>
            <person name="Jaros S."/>
            <person name="Januszkiewicz K."/>
            <person name="Wedrychowicz H."/>
        </authorList>
    </citation>
    <scope>NUCLEOTIDE SEQUENCE [LARGE SCALE GENOMIC DNA]</scope>
    <source>
        <strain evidence="1 2">DSM 17477</strain>
    </source>
</reference>
<dbReference type="EMBL" id="FQZL01000012">
    <property type="protein sequence ID" value="SHJ15042.1"/>
    <property type="molecule type" value="Genomic_DNA"/>
</dbReference>
<dbReference type="AlphaFoldDB" id="A0A1M6GYN7"/>
<evidence type="ECO:0000313" key="1">
    <source>
        <dbReference type="EMBL" id="SHJ15042.1"/>
    </source>
</evidence>
<sequence length="143" mass="15947">MLVSACLLGLNCKYSGGNNYDERVLELLMKEKLIPVCPEQLGGLETPRIPCEIIVDGDERKVVNRDGVDLTEEFIRGAEETLKLAKLMKEDSILLQPRSPSCGCRQIYDGTFSGKLIEGEGITAELLRKNGIKVYDTEDYFSD</sequence>
<dbReference type="InterPro" id="IPR007553">
    <property type="entry name" value="2-thiour_desulf"/>
</dbReference>
<accession>A0A1M6GYN7</accession>
<name>A0A1M6GYN7_9FIRM</name>
<evidence type="ECO:0000313" key="2">
    <source>
        <dbReference type="Proteomes" id="UP000184052"/>
    </source>
</evidence>
<gene>
    <name evidence="1" type="ORF">SAMN02745751_01848</name>
</gene>
<organism evidence="1 2">
    <name type="scientific">Dethiosulfatibacter aminovorans DSM 17477</name>
    <dbReference type="NCBI Taxonomy" id="1121476"/>
    <lineage>
        <taxon>Bacteria</taxon>
        <taxon>Bacillati</taxon>
        <taxon>Bacillota</taxon>
        <taxon>Tissierellia</taxon>
        <taxon>Dethiosulfatibacter</taxon>
    </lineage>
</organism>